<dbReference type="Pfam" id="PF00106">
    <property type="entry name" value="adh_short"/>
    <property type="match status" value="1"/>
</dbReference>
<dbReference type="NCBIfam" id="NF005381">
    <property type="entry name" value="PRK06924.1"/>
    <property type="match status" value="1"/>
</dbReference>
<comment type="similarity">
    <text evidence="2 6">Belongs to the short-chain dehydrogenases/reductases (SDR) family.</text>
</comment>
<comment type="subcellular location">
    <subcellularLocation>
        <location evidence="1">Cytoplasm</location>
    </subcellularLocation>
</comment>
<dbReference type="PANTHER" id="PTHR44085">
    <property type="entry name" value="SEPIAPTERIN REDUCTASE"/>
    <property type="match status" value="1"/>
</dbReference>
<dbReference type="Gene3D" id="3.40.50.720">
    <property type="entry name" value="NAD(P)-binding Rossmann-like Domain"/>
    <property type="match status" value="1"/>
</dbReference>
<evidence type="ECO:0000256" key="5">
    <source>
        <dbReference type="ARBA" id="ARBA00023002"/>
    </source>
</evidence>
<keyword evidence="4" id="KW-0521">NADP</keyword>
<dbReference type="EC" id="1.1.1.320" evidence="7"/>
<comment type="caution">
    <text evidence="7">The sequence shown here is derived from an EMBL/GenBank/DDBJ whole genome shotgun (WGS) entry which is preliminary data.</text>
</comment>
<evidence type="ECO:0000256" key="4">
    <source>
        <dbReference type="ARBA" id="ARBA00022857"/>
    </source>
</evidence>
<dbReference type="Proteomes" id="UP001139179">
    <property type="component" value="Unassembled WGS sequence"/>
</dbReference>
<evidence type="ECO:0000256" key="1">
    <source>
        <dbReference type="ARBA" id="ARBA00004496"/>
    </source>
</evidence>
<organism evidence="7 8">
    <name type="scientific">Halalkalibacter oceani</name>
    <dbReference type="NCBI Taxonomy" id="1653776"/>
    <lineage>
        <taxon>Bacteria</taxon>
        <taxon>Bacillati</taxon>
        <taxon>Bacillota</taxon>
        <taxon>Bacilli</taxon>
        <taxon>Bacillales</taxon>
        <taxon>Bacillaceae</taxon>
        <taxon>Halalkalibacter</taxon>
    </lineage>
</organism>
<dbReference type="GO" id="GO:0004757">
    <property type="term" value="F:sepiapterin reductase (NADP+) activity"/>
    <property type="evidence" value="ECO:0007669"/>
    <property type="project" value="TreeGrafter"/>
</dbReference>
<keyword evidence="8" id="KW-1185">Reference proteome</keyword>
<dbReference type="GO" id="GO:0005737">
    <property type="term" value="C:cytoplasm"/>
    <property type="evidence" value="ECO:0007669"/>
    <property type="project" value="UniProtKB-SubCell"/>
</dbReference>
<sequence>MNYTIITGSSRGLGQAIATRLLTKEAQTLICISRNENEEIKQAAEQHNIGYHFYSVDLSNVSALPALMDKIFSTIELDEAKQIHLINNAGLLAPARPLERVESEELQKNVNVNLAAPMLLTAEFLKHTANSPADKRIINVSSGAGQRPIYGWSCYGAAKAGLDLFSRNVAVEQAEAAHPAKICSFGPGIMDTAMQGEIRSIDKNDFIHVDTFRRYKEEGKLLAPDQVAKVIVDLLESNDFPDGKVTDISKYLS</sequence>
<evidence type="ECO:0000313" key="7">
    <source>
        <dbReference type="EMBL" id="MCM3714383.1"/>
    </source>
</evidence>
<dbReference type="SUPFAM" id="SSF51735">
    <property type="entry name" value="NAD(P)-binding Rossmann-fold domains"/>
    <property type="match status" value="1"/>
</dbReference>
<proteinExistence type="inferred from homology"/>
<gene>
    <name evidence="7" type="ORF">M3202_09820</name>
</gene>
<dbReference type="PROSITE" id="PS00061">
    <property type="entry name" value="ADH_SHORT"/>
    <property type="match status" value="1"/>
</dbReference>
<dbReference type="InterPro" id="IPR051721">
    <property type="entry name" value="Biopterin_syn/organic_redct"/>
</dbReference>
<dbReference type="RefSeq" id="WP_251223168.1">
    <property type="nucleotide sequence ID" value="NZ_JAMBOL010000007.1"/>
</dbReference>
<dbReference type="InterPro" id="IPR020904">
    <property type="entry name" value="Sc_DH/Rdtase_CS"/>
</dbReference>
<reference evidence="7" key="1">
    <citation type="submission" date="2022-05" db="EMBL/GenBank/DDBJ databases">
        <title>Comparative Genomics of Spacecraft Associated Microbes.</title>
        <authorList>
            <person name="Tran M.T."/>
            <person name="Wright A."/>
            <person name="Seuylemezian A."/>
            <person name="Eisen J."/>
            <person name="Coil D."/>
        </authorList>
    </citation>
    <scope>NUCLEOTIDE SEQUENCE</scope>
    <source>
        <strain evidence="7">214.1.1</strain>
    </source>
</reference>
<dbReference type="PRINTS" id="PR00080">
    <property type="entry name" value="SDRFAMILY"/>
</dbReference>
<dbReference type="PANTHER" id="PTHR44085:SF2">
    <property type="entry name" value="SEPIAPTERIN REDUCTASE"/>
    <property type="match status" value="1"/>
</dbReference>
<name>A0A9X2IQ91_9BACI</name>
<evidence type="ECO:0000256" key="2">
    <source>
        <dbReference type="ARBA" id="ARBA00006484"/>
    </source>
</evidence>
<evidence type="ECO:0000256" key="6">
    <source>
        <dbReference type="RuleBase" id="RU000363"/>
    </source>
</evidence>
<keyword evidence="5 7" id="KW-0560">Oxidoreductase</keyword>
<dbReference type="AlphaFoldDB" id="A0A9X2IQ91"/>
<dbReference type="InterPro" id="IPR036291">
    <property type="entry name" value="NAD(P)-bd_dom_sf"/>
</dbReference>
<evidence type="ECO:0000313" key="8">
    <source>
        <dbReference type="Proteomes" id="UP001139179"/>
    </source>
</evidence>
<dbReference type="EMBL" id="JAMBOL010000007">
    <property type="protein sequence ID" value="MCM3714383.1"/>
    <property type="molecule type" value="Genomic_DNA"/>
</dbReference>
<dbReference type="InterPro" id="IPR002347">
    <property type="entry name" value="SDR_fam"/>
</dbReference>
<dbReference type="GO" id="GO:0006729">
    <property type="term" value="P:tetrahydrobiopterin biosynthetic process"/>
    <property type="evidence" value="ECO:0007669"/>
    <property type="project" value="TreeGrafter"/>
</dbReference>
<keyword evidence="3" id="KW-0963">Cytoplasm</keyword>
<protein>
    <submittedName>
        <fullName evidence="7">(S)-benzoin forming benzil reductase</fullName>
        <ecNumber evidence="7">1.1.1.320</ecNumber>
    </submittedName>
</protein>
<accession>A0A9X2IQ91</accession>
<evidence type="ECO:0000256" key="3">
    <source>
        <dbReference type="ARBA" id="ARBA00022490"/>
    </source>
</evidence>
<dbReference type="PRINTS" id="PR00081">
    <property type="entry name" value="GDHRDH"/>
</dbReference>